<proteinExistence type="predicted"/>
<dbReference type="InterPro" id="IPR019613">
    <property type="entry name" value="DUF4198"/>
</dbReference>
<evidence type="ECO:0000313" key="1">
    <source>
        <dbReference type="EMBL" id="HGV55747.1"/>
    </source>
</evidence>
<accession>A0A832LV60</accession>
<dbReference type="AlphaFoldDB" id="A0A832LV60"/>
<dbReference type="EMBL" id="DSZU01000119">
    <property type="protein sequence ID" value="HGV55747.1"/>
    <property type="molecule type" value="Genomic_DNA"/>
</dbReference>
<reference evidence="1" key="1">
    <citation type="journal article" date="2020" name="mSystems">
        <title>Genome- and Community-Level Interaction Insights into Carbon Utilization and Element Cycling Functions of Hydrothermarchaeota in Hydrothermal Sediment.</title>
        <authorList>
            <person name="Zhou Z."/>
            <person name="Liu Y."/>
            <person name="Xu W."/>
            <person name="Pan J."/>
            <person name="Luo Z.H."/>
            <person name="Li M."/>
        </authorList>
    </citation>
    <scope>NUCLEOTIDE SEQUENCE [LARGE SCALE GENOMIC DNA]</scope>
    <source>
        <strain evidence="1">SpSt-605</strain>
    </source>
</reference>
<comment type="caution">
    <text evidence="1">The sequence shown here is derived from an EMBL/GenBank/DDBJ whole genome shotgun (WGS) entry which is preliminary data.</text>
</comment>
<name>A0A832LV60_9BACT</name>
<sequence>MPKAWRVIFLTGLILLLKGLPSYASKLILFTDNDSFGRSQQEKIWHLALGEPAFANFFDLKVPQQYFLLEPKGKREKLTLFREELFDPWFNQPRIAYSAKILVKEQGDYILCFEGEDLLVGRGKLVKPFAKTVYHVEREGAWDRLCGFDLEIKPFTRPYGLRAGALFWGQALYQGEPLTEGEVEVERLRKKLSPKALPKDSTGEVNLPIFRKTTKLDERGYFWVNFEEEGWWVITIKLPRGFKTFGNQNYPLELQSHLWIYVYSPGEERKQKKPPKVLKKR</sequence>
<gene>
    <name evidence="1" type="ORF">ENT73_06690</name>
</gene>
<dbReference type="Pfam" id="PF10670">
    <property type="entry name" value="DUF4198"/>
    <property type="match status" value="1"/>
</dbReference>
<organism evidence="1">
    <name type="scientific">Caldimicrobium thiodismutans</name>
    <dbReference type="NCBI Taxonomy" id="1653476"/>
    <lineage>
        <taxon>Bacteria</taxon>
        <taxon>Pseudomonadati</taxon>
        <taxon>Thermodesulfobacteriota</taxon>
        <taxon>Thermodesulfobacteria</taxon>
        <taxon>Thermodesulfobacteriales</taxon>
        <taxon>Thermodesulfobacteriaceae</taxon>
        <taxon>Caldimicrobium</taxon>
    </lineage>
</organism>
<protein>
    <submittedName>
        <fullName evidence="1">DUF4198 domain-containing protein</fullName>
    </submittedName>
</protein>